<reference evidence="7" key="1">
    <citation type="journal article" date="2019" name="Int. J. Syst. Evol. Microbiol.">
        <title>The Global Catalogue of Microorganisms (GCM) 10K type strain sequencing project: providing services to taxonomists for standard genome sequencing and annotation.</title>
        <authorList>
            <consortium name="The Broad Institute Genomics Platform"/>
            <consortium name="The Broad Institute Genome Sequencing Center for Infectious Disease"/>
            <person name="Wu L."/>
            <person name="Ma J."/>
        </authorList>
    </citation>
    <scope>NUCLEOTIDE SEQUENCE [LARGE SCALE GENOMIC DNA]</scope>
    <source>
        <strain evidence="7">KCTC 12848</strain>
    </source>
</reference>
<comment type="catalytic activity">
    <reaction evidence="4 5">
        <text>L-cysteine + L-glutamate + ATP = gamma-L-glutamyl-L-cysteine + ADP + phosphate + H(+)</text>
        <dbReference type="Rhea" id="RHEA:13285"/>
        <dbReference type="ChEBI" id="CHEBI:15378"/>
        <dbReference type="ChEBI" id="CHEBI:29985"/>
        <dbReference type="ChEBI" id="CHEBI:30616"/>
        <dbReference type="ChEBI" id="CHEBI:35235"/>
        <dbReference type="ChEBI" id="CHEBI:43474"/>
        <dbReference type="ChEBI" id="CHEBI:58173"/>
        <dbReference type="ChEBI" id="CHEBI:456216"/>
        <dbReference type="EC" id="6.3.2.2"/>
    </reaction>
</comment>
<evidence type="ECO:0000256" key="2">
    <source>
        <dbReference type="ARBA" id="ARBA00022741"/>
    </source>
</evidence>
<evidence type="ECO:0000256" key="5">
    <source>
        <dbReference type="PIRNR" id="PIRNR017901"/>
    </source>
</evidence>
<evidence type="ECO:0000256" key="3">
    <source>
        <dbReference type="ARBA" id="ARBA00022840"/>
    </source>
</evidence>
<comment type="function">
    <text evidence="5">Catalyzes the synthesis of gamma-glutamylcysteine (gamma-GC).</text>
</comment>
<evidence type="ECO:0000313" key="7">
    <source>
        <dbReference type="Proteomes" id="UP001595833"/>
    </source>
</evidence>
<dbReference type="Gene3D" id="3.30.590.20">
    <property type="match status" value="1"/>
</dbReference>
<dbReference type="PANTHER" id="PTHR34378:SF1">
    <property type="entry name" value="GLUTAMATE--CYSTEINE LIGASE, CHLOROPLASTIC"/>
    <property type="match status" value="1"/>
</dbReference>
<accession>A0ABV9Y267</accession>
<dbReference type="PANTHER" id="PTHR34378">
    <property type="entry name" value="GLUTAMATE--CYSTEINE LIGASE, CHLOROPLASTIC"/>
    <property type="match status" value="1"/>
</dbReference>
<evidence type="ECO:0000256" key="4">
    <source>
        <dbReference type="ARBA" id="ARBA00048819"/>
    </source>
</evidence>
<evidence type="ECO:0000256" key="1">
    <source>
        <dbReference type="ARBA" id="ARBA00022598"/>
    </source>
</evidence>
<sequence length="452" mass="48855">MTTSDSGGLSRDDLGALFRTPFPVVEKVGLEVECGVVDPVTGLGAPYAGQRGTEALLRALLREFGGEPLSEAGHLVGVRRADRVELSLEHGGAIEYGSAPSADLTGAIEDMRTTLEHVADIARGLDLAILPGGNLPFDRVERARWVPKPRGALMREFFAGLGDDGALGPTVMALAVSTQTTLDYLDEDDLARKLRMQVAASPVVAALFVNSPLAGGEHAGLLSHRSHAWLRTDPRRCGVLPVALRPDLRVDDLVEWALDLPMIYRKAPGGEYERAPSRPFAALLEDGFDDGAKPTPEDWVSHLSQVWTDVRVRRTLELRAADGPPYPHIPALPALWTGLTYHPGSCAAATELLGGHRAAEHRAAERELPVKGLDTRLGGDRVRELAAELVRLAGAGLRARVDAGLERPAVLDLLQPVEEVLATGETFAHRALRRWEGEFDRDPARYVAAYRV</sequence>
<dbReference type="Pfam" id="PF04107">
    <property type="entry name" value="GCS2"/>
    <property type="match status" value="1"/>
</dbReference>
<keyword evidence="3 5" id="KW-0067">ATP-binding</keyword>
<dbReference type="Proteomes" id="UP001595833">
    <property type="component" value="Unassembled WGS sequence"/>
</dbReference>
<evidence type="ECO:0000313" key="6">
    <source>
        <dbReference type="EMBL" id="MFC5056511.1"/>
    </source>
</evidence>
<keyword evidence="1 5" id="KW-0436">Ligase</keyword>
<comment type="similarity">
    <text evidence="5">Belongs to the glutamate--cysteine ligase type 2 family. EgtA subfamily.</text>
</comment>
<dbReference type="GO" id="GO:0016874">
    <property type="term" value="F:ligase activity"/>
    <property type="evidence" value="ECO:0007669"/>
    <property type="project" value="UniProtKB-KW"/>
</dbReference>
<dbReference type="RefSeq" id="WP_344043754.1">
    <property type="nucleotide sequence ID" value="NZ_BAAAKE010000051.1"/>
</dbReference>
<dbReference type="SUPFAM" id="SSF55931">
    <property type="entry name" value="Glutamine synthetase/guanido kinase"/>
    <property type="match status" value="1"/>
</dbReference>
<dbReference type="PIRSF" id="PIRSF017901">
    <property type="entry name" value="GCL"/>
    <property type="match status" value="1"/>
</dbReference>
<dbReference type="EC" id="6.3.2.2" evidence="5"/>
<protein>
    <recommendedName>
        <fullName evidence="5">Glutamate--cysteine ligase</fullName>
        <ecNumber evidence="5">6.3.2.2</ecNumber>
    </recommendedName>
</protein>
<proteinExistence type="inferred from homology"/>
<organism evidence="6 7">
    <name type="scientific">Saccharothrix xinjiangensis</name>
    <dbReference type="NCBI Taxonomy" id="204798"/>
    <lineage>
        <taxon>Bacteria</taxon>
        <taxon>Bacillati</taxon>
        <taxon>Actinomycetota</taxon>
        <taxon>Actinomycetes</taxon>
        <taxon>Pseudonocardiales</taxon>
        <taxon>Pseudonocardiaceae</taxon>
        <taxon>Saccharothrix</taxon>
    </lineage>
</organism>
<dbReference type="EMBL" id="JBHSJB010000022">
    <property type="protein sequence ID" value="MFC5056511.1"/>
    <property type="molecule type" value="Genomic_DNA"/>
</dbReference>
<dbReference type="InterPro" id="IPR035434">
    <property type="entry name" value="GCL_bact_plant"/>
</dbReference>
<gene>
    <name evidence="6" type="ORF">ACFPFM_22510</name>
</gene>
<dbReference type="InterPro" id="IPR014746">
    <property type="entry name" value="Gln_synth/guanido_kin_cat_dom"/>
</dbReference>
<keyword evidence="7" id="KW-1185">Reference proteome</keyword>
<comment type="caution">
    <text evidence="6">The sequence shown here is derived from an EMBL/GenBank/DDBJ whole genome shotgun (WGS) entry which is preliminary data.</text>
</comment>
<name>A0ABV9Y267_9PSEU</name>
<keyword evidence="2 5" id="KW-0547">Nucleotide-binding</keyword>
<dbReference type="InterPro" id="IPR006336">
    <property type="entry name" value="GCS2"/>
</dbReference>